<dbReference type="EMBL" id="FZOJ01000010">
    <property type="protein sequence ID" value="SNS43813.1"/>
    <property type="molecule type" value="Genomic_DNA"/>
</dbReference>
<dbReference type="InterPro" id="IPR001119">
    <property type="entry name" value="SLH_dom"/>
</dbReference>
<evidence type="ECO:0000256" key="2">
    <source>
        <dbReference type="SAM" id="SignalP"/>
    </source>
</evidence>
<organism evidence="4 5">
    <name type="scientific">Anaerovirgula multivorans</name>
    <dbReference type="NCBI Taxonomy" id="312168"/>
    <lineage>
        <taxon>Bacteria</taxon>
        <taxon>Bacillati</taxon>
        <taxon>Bacillota</taxon>
        <taxon>Clostridia</taxon>
        <taxon>Peptostreptococcales</taxon>
        <taxon>Natronincolaceae</taxon>
        <taxon>Anaerovirgula</taxon>
    </lineage>
</organism>
<dbReference type="Proteomes" id="UP000198304">
    <property type="component" value="Unassembled WGS sequence"/>
</dbReference>
<proteinExistence type="predicted"/>
<dbReference type="PANTHER" id="PTHR43308">
    <property type="entry name" value="OUTER MEMBRANE PROTEIN ALPHA-RELATED"/>
    <property type="match status" value="1"/>
</dbReference>
<gene>
    <name evidence="4" type="ORF">SAMN05446037_101026</name>
</gene>
<evidence type="ECO:0000259" key="3">
    <source>
        <dbReference type="PROSITE" id="PS51272"/>
    </source>
</evidence>
<keyword evidence="1" id="KW-0677">Repeat</keyword>
<feature type="domain" description="SLH" evidence="3">
    <location>
        <begin position="97"/>
        <end position="163"/>
    </location>
</feature>
<feature type="signal peptide" evidence="2">
    <location>
        <begin position="1"/>
        <end position="26"/>
    </location>
</feature>
<evidence type="ECO:0000313" key="5">
    <source>
        <dbReference type="Proteomes" id="UP000198304"/>
    </source>
</evidence>
<evidence type="ECO:0000256" key="1">
    <source>
        <dbReference type="ARBA" id="ARBA00022737"/>
    </source>
</evidence>
<dbReference type="Pfam" id="PF00395">
    <property type="entry name" value="SLH"/>
    <property type="match status" value="2"/>
</dbReference>
<dbReference type="RefSeq" id="WP_089283067.1">
    <property type="nucleotide sequence ID" value="NZ_FZOJ01000010.1"/>
</dbReference>
<name>A0A239EIG1_9FIRM</name>
<keyword evidence="2" id="KW-0732">Signal</keyword>
<dbReference type="AlphaFoldDB" id="A0A239EIG1"/>
<accession>A0A239EIG1</accession>
<sequence length="632" mass="71419">MKRMKRSVIIMFTLLMLLTTTMTSFAATFADVGTNHWARQHVEKMEEKSIISGMTEGGKLVFKPESAVSRVQAIHMIYRTLRATNKLQSTENFTSKYQTVMASYNIPEWGYEAVSYAYEKGIITGAELGNLMVGTQQVSATRQQVAVYLGKAIDVNAQVSSTSPLTFIDRELIDTAALPYVQLLVSNKIISGDNNNKFNPKNTITRAQMASICSKAYDVLDTVNIVVEVPVPVQEETKTTTKFGTIDYVVIETNTVFVRDGDNIEIYQVASNTEIIVDGVKRVINSLSKGQDGKFVFDGNNKLIKIEINASANKYKGFIEYLTTGESYNTIIVRDDYNTTNKRKTFKVYNSDHVNIQLDDKNATFKDLEEETQVEVIYDGDRALKIVSYSNNMQDVAGILEASVNFAKYPFKITVRVANNEIKDYEITESVTVRRNGKKADLEDLVRGDIVSLIVEKNNKISRITATSTKTSNKKKDEGIIQSIAFDRPNKITIINEDDDEITYEVDNNVSIYLDDTRSTIYDLRIGHNIEIEVQGNVITEIEGKKTTAGNRITGEIVSIYDNIDRIIVRIYDSSTRKYDEISVYINKDTTIYTDDGKERELRYLARKDEVFIYGSYEHDVFVATKIMVIND</sequence>
<dbReference type="PANTHER" id="PTHR43308:SF5">
    <property type="entry name" value="S-LAYER PROTEIN _ PEPTIDOGLYCAN ENDO-BETA-N-ACETYLGLUCOSAMINIDASE"/>
    <property type="match status" value="1"/>
</dbReference>
<dbReference type="OrthoDB" id="2065578at2"/>
<feature type="chain" id="PRO_5013258044" evidence="2">
    <location>
        <begin position="27"/>
        <end position="632"/>
    </location>
</feature>
<dbReference type="PROSITE" id="PS51272">
    <property type="entry name" value="SLH"/>
    <property type="match status" value="3"/>
</dbReference>
<evidence type="ECO:0000313" key="4">
    <source>
        <dbReference type="EMBL" id="SNS43813.1"/>
    </source>
</evidence>
<feature type="domain" description="SLH" evidence="3">
    <location>
        <begin position="164"/>
        <end position="227"/>
    </location>
</feature>
<dbReference type="InterPro" id="IPR051465">
    <property type="entry name" value="Cell_Envelope_Struct_Comp"/>
</dbReference>
<protein>
    <submittedName>
        <fullName evidence="4">S-layer homology domain-containing protein</fullName>
    </submittedName>
</protein>
<keyword evidence="5" id="KW-1185">Reference proteome</keyword>
<feature type="domain" description="SLH" evidence="3">
    <location>
        <begin position="25"/>
        <end position="91"/>
    </location>
</feature>
<reference evidence="4 5" key="1">
    <citation type="submission" date="2017-06" db="EMBL/GenBank/DDBJ databases">
        <authorList>
            <person name="Kim H.J."/>
            <person name="Triplett B.A."/>
        </authorList>
    </citation>
    <scope>NUCLEOTIDE SEQUENCE [LARGE SCALE GENOMIC DNA]</scope>
    <source>
        <strain evidence="4 5">SCA</strain>
    </source>
</reference>